<dbReference type="Pfam" id="PF00534">
    <property type="entry name" value="Glycos_transf_1"/>
    <property type="match status" value="1"/>
</dbReference>
<dbReference type="InterPro" id="IPR001296">
    <property type="entry name" value="Glyco_trans_1"/>
</dbReference>
<evidence type="ECO:0000313" key="2">
    <source>
        <dbReference type="EMBL" id="SEW04744.1"/>
    </source>
</evidence>
<sequence>MTTGLKKILFILHMPPPVHGAAMVGKYIHDSELINSQYECRYINLATATSLEDIGKVGMKKMLVFCRLLRKIRQTVKTLHPDLVYVTANAKGGAFYKDYVIVMMLKRMGCQVVVHYHNKGVSARQDRWLDHRLYRRFFKDLKIILLSERLYPDIQKYVKRENVYICANGIAQNHGLREVRGIPNNAPRILFLSNLLIEKGVLVLLDALKIIKDKGCLFVCDIVGGETAEIGAVHLEEEIRQRGLQGQVSYQGQRYGTDKEAFLQDADLFVFPTFYQNECFPLVLLEAMQHSLPIVTTDEGGIADIVKDGGNGLICEKNDPVDLAKYLERLLNNQSLRIMMGQEGYRRYKALFTLEAFESKLTEIFFNL</sequence>
<dbReference type="SUPFAM" id="SSF53756">
    <property type="entry name" value="UDP-Glycosyltransferase/glycogen phosphorylase"/>
    <property type="match status" value="1"/>
</dbReference>
<dbReference type="Gene3D" id="3.40.50.2000">
    <property type="entry name" value="Glycogen Phosphorylase B"/>
    <property type="match status" value="2"/>
</dbReference>
<dbReference type="RefSeq" id="WP_255397538.1">
    <property type="nucleotide sequence ID" value="NZ_FOIQ01000003.1"/>
</dbReference>
<dbReference type="GO" id="GO:0016757">
    <property type="term" value="F:glycosyltransferase activity"/>
    <property type="evidence" value="ECO:0007669"/>
    <property type="project" value="InterPro"/>
</dbReference>
<dbReference type="Proteomes" id="UP000199373">
    <property type="component" value="Unassembled WGS sequence"/>
</dbReference>
<evidence type="ECO:0000259" key="1">
    <source>
        <dbReference type="Pfam" id="PF00534"/>
    </source>
</evidence>
<keyword evidence="2" id="KW-0808">Transferase</keyword>
<dbReference type="EMBL" id="FOIQ01000003">
    <property type="protein sequence ID" value="SEW04744.1"/>
    <property type="molecule type" value="Genomic_DNA"/>
</dbReference>
<protein>
    <submittedName>
        <fullName evidence="2">Glycosyltransferase involved in cell wall bisynthesis</fullName>
    </submittedName>
</protein>
<dbReference type="PANTHER" id="PTHR12526:SF638">
    <property type="entry name" value="SPORE COAT PROTEIN SA"/>
    <property type="match status" value="1"/>
</dbReference>
<evidence type="ECO:0000313" key="3">
    <source>
        <dbReference type="Proteomes" id="UP000199373"/>
    </source>
</evidence>
<proteinExistence type="predicted"/>
<organism evidence="2 3">
    <name type="scientific">Prevotella aff. ruminicola Tc2-24</name>
    <dbReference type="NCBI Taxonomy" id="81582"/>
    <lineage>
        <taxon>Bacteria</taxon>
        <taxon>Pseudomonadati</taxon>
        <taxon>Bacteroidota</taxon>
        <taxon>Bacteroidia</taxon>
        <taxon>Bacteroidales</taxon>
        <taxon>Prevotellaceae</taxon>
        <taxon>Prevotella</taxon>
    </lineage>
</organism>
<reference evidence="2 3" key="1">
    <citation type="submission" date="2016-10" db="EMBL/GenBank/DDBJ databases">
        <authorList>
            <person name="de Groot N.N."/>
        </authorList>
    </citation>
    <scope>NUCLEOTIDE SEQUENCE [LARGE SCALE GENOMIC DNA]</scope>
    <source>
        <strain evidence="2 3">TC2-24</strain>
    </source>
</reference>
<name>A0A1I0NTS6_9BACT</name>
<feature type="domain" description="Glycosyl transferase family 1" evidence="1">
    <location>
        <begin position="177"/>
        <end position="346"/>
    </location>
</feature>
<dbReference type="PANTHER" id="PTHR12526">
    <property type="entry name" value="GLYCOSYLTRANSFERASE"/>
    <property type="match status" value="1"/>
</dbReference>
<dbReference type="CDD" id="cd03801">
    <property type="entry name" value="GT4_PimA-like"/>
    <property type="match status" value="1"/>
</dbReference>
<dbReference type="AlphaFoldDB" id="A0A1I0NTS6"/>
<keyword evidence="3" id="KW-1185">Reference proteome</keyword>
<accession>A0A1I0NTS6</accession>
<gene>
    <name evidence="2" type="ORF">SAMN04487850_1323</name>
</gene>